<accession>A0A2Z6RI96</accession>
<dbReference type="Gene3D" id="2.40.70.10">
    <property type="entry name" value="Acid Proteases"/>
    <property type="match status" value="1"/>
</dbReference>
<dbReference type="Proteomes" id="UP000247702">
    <property type="component" value="Unassembled WGS sequence"/>
</dbReference>
<keyword evidence="3" id="KW-1185">Reference proteome</keyword>
<sequence>MERASGQNDTSASSNNLFSDESSQEEESLNGPMKIDFVKKKEPKTSVATVKCKIKRLKIPAMTLDSGAESPIITKNIVVHVNAKIDESEKHDLSGVATVPIESIGIVQNLPITLTSGLTIYEDFIVVDYHKPTLIFSN</sequence>
<dbReference type="AlphaFoldDB" id="A0A2Z6RI96"/>
<organism evidence="2 3">
    <name type="scientific">Rhizophagus clarus</name>
    <dbReference type="NCBI Taxonomy" id="94130"/>
    <lineage>
        <taxon>Eukaryota</taxon>
        <taxon>Fungi</taxon>
        <taxon>Fungi incertae sedis</taxon>
        <taxon>Mucoromycota</taxon>
        <taxon>Glomeromycotina</taxon>
        <taxon>Glomeromycetes</taxon>
        <taxon>Glomerales</taxon>
        <taxon>Glomeraceae</taxon>
        <taxon>Rhizophagus</taxon>
    </lineage>
</organism>
<evidence type="ECO:0000313" key="2">
    <source>
        <dbReference type="EMBL" id="GBC01781.1"/>
    </source>
</evidence>
<comment type="caution">
    <text evidence="2">The sequence shown here is derived from an EMBL/GenBank/DDBJ whole genome shotgun (WGS) entry which is preliminary data.</text>
</comment>
<evidence type="ECO:0000313" key="3">
    <source>
        <dbReference type="Proteomes" id="UP000247702"/>
    </source>
</evidence>
<gene>
    <name evidence="2" type="ORF">RclHR1_43280001</name>
</gene>
<feature type="compositionally biased region" description="Polar residues" evidence="1">
    <location>
        <begin position="1"/>
        <end position="21"/>
    </location>
</feature>
<protein>
    <recommendedName>
        <fullName evidence="4">Peptidase A2 domain-containing protein</fullName>
    </recommendedName>
</protein>
<reference evidence="2 3" key="1">
    <citation type="submission" date="2017-11" db="EMBL/GenBank/DDBJ databases">
        <title>The genome of Rhizophagus clarus HR1 reveals common genetic basis of auxotrophy among arbuscular mycorrhizal fungi.</title>
        <authorList>
            <person name="Kobayashi Y."/>
        </authorList>
    </citation>
    <scope>NUCLEOTIDE SEQUENCE [LARGE SCALE GENOMIC DNA]</scope>
    <source>
        <strain evidence="2 3">HR1</strain>
    </source>
</reference>
<proteinExistence type="predicted"/>
<evidence type="ECO:0000256" key="1">
    <source>
        <dbReference type="SAM" id="MobiDB-lite"/>
    </source>
</evidence>
<name>A0A2Z6RI96_9GLOM</name>
<feature type="region of interest" description="Disordered" evidence="1">
    <location>
        <begin position="1"/>
        <end position="36"/>
    </location>
</feature>
<evidence type="ECO:0008006" key="4">
    <source>
        <dbReference type="Google" id="ProtNLM"/>
    </source>
</evidence>
<dbReference type="EMBL" id="BEXD01003700">
    <property type="protein sequence ID" value="GBC01781.1"/>
    <property type="molecule type" value="Genomic_DNA"/>
</dbReference>
<dbReference type="InterPro" id="IPR021109">
    <property type="entry name" value="Peptidase_aspartic_dom_sf"/>
</dbReference>